<keyword evidence="3" id="KW-1185">Reference proteome</keyword>
<dbReference type="AlphaFoldDB" id="A0A0C2FXW2"/>
<feature type="non-terminal residue" evidence="2">
    <location>
        <position position="142"/>
    </location>
</feature>
<name>A0A0C2FXW2_9BILA</name>
<feature type="chain" id="PRO_5002148868" evidence="1">
    <location>
        <begin position="17"/>
        <end position="142"/>
    </location>
</feature>
<dbReference type="EMBL" id="KN752300">
    <property type="protein sequence ID" value="KIH49701.1"/>
    <property type="molecule type" value="Genomic_DNA"/>
</dbReference>
<sequence>MLLLFCYRLLMIGVLCLQLSSLDSCELCVVLHSAYLLYRSPQFDHAKFVTWLEEQLDAVSIEDVAQASQTIVGIFATAFGDTQLIEFLDSDEMPSLAARIIELCFQCHSGSTEARELLQLSAHINEPSILNEVDLDELLDDE</sequence>
<dbReference type="Proteomes" id="UP000054047">
    <property type="component" value="Unassembled WGS sequence"/>
</dbReference>
<protein>
    <submittedName>
        <fullName evidence="2">Uncharacterized protein</fullName>
    </submittedName>
</protein>
<proteinExistence type="predicted"/>
<keyword evidence="1" id="KW-0732">Signal</keyword>
<feature type="signal peptide" evidence="1">
    <location>
        <begin position="1"/>
        <end position="16"/>
    </location>
</feature>
<organism evidence="2 3">
    <name type="scientific">Ancylostoma duodenale</name>
    <dbReference type="NCBI Taxonomy" id="51022"/>
    <lineage>
        <taxon>Eukaryota</taxon>
        <taxon>Metazoa</taxon>
        <taxon>Ecdysozoa</taxon>
        <taxon>Nematoda</taxon>
        <taxon>Chromadorea</taxon>
        <taxon>Rhabditida</taxon>
        <taxon>Rhabditina</taxon>
        <taxon>Rhabditomorpha</taxon>
        <taxon>Strongyloidea</taxon>
        <taxon>Ancylostomatidae</taxon>
        <taxon>Ancylostomatinae</taxon>
        <taxon>Ancylostoma</taxon>
    </lineage>
</organism>
<evidence type="ECO:0000313" key="3">
    <source>
        <dbReference type="Proteomes" id="UP000054047"/>
    </source>
</evidence>
<reference evidence="2 3" key="1">
    <citation type="submission" date="2013-12" db="EMBL/GenBank/DDBJ databases">
        <title>Draft genome of the parsitic nematode Ancylostoma duodenale.</title>
        <authorList>
            <person name="Mitreva M."/>
        </authorList>
    </citation>
    <scope>NUCLEOTIDE SEQUENCE [LARGE SCALE GENOMIC DNA]</scope>
    <source>
        <strain evidence="2 3">Zhejiang</strain>
    </source>
</reference>
<evidence type="ECO:0000256" key="1">
    <source>
        <dbReference type="SAM" id="SignalP"/>
    </source>
</evidence>
<accession>A0A0C2FXW2</accession>
<evidence type="ECO:0000313" key="2">
    <source>
        <dbReference type="EMBL" id="KIH49701.1"/>
    </source>
</evidence>
<gene>
    <name evidence="2" type="ORF">ANCDUO_20223</name>
</gene>
<dbReference type="OrthoDB" id="5864198at2759"/>